<dbReference type="PROSITE" id="PS51371">
    <property type="entry name" value="CBS"/>
    <property type="match status" value="2"/>
</dbReference>
<dbReference type="EMBL" id="JBEQCT010000002">
    <property type="protein sequence ID" value="MFM2484942.1"/>
    <property type="molecule type" value="Genomic_DNA"/>
</dbReference>
<dbReference type="InterPro" id="IPR018821">
    <property type="entry name" value="DUF294_put_nucleoTrafse_sb-bd"/>
</dbReference>
<dbReference type="PANTHER" id="PTHR48108">
    <property type="entry name" value="CBS DOMAIN-CONTAINING PROTEIN CBSX2, CHLOROPLASTIC"/>
    <property type="match status" value="1"/>
</dbReference>
<dbReference type="Gene3D" id="3.10.580.10">
    <property type="entry name" value="CBS-domain"/>
    <property type="match status" value="1"/>
</dbReference>
<reference evidence="5 6" key="1">
    <citation type="journal article" date="2013" name="Int. J. Syst. Evol. Microbiol.">
        <title>Celerinatantimonas yamalensis sp. nov., a cold-adapted diazotrophic bacterium from a cold permafrost brine.</title>
        <authorList>
            <person name="Shcherbakova V."/>
            <person name="Chuvilskaya N."/>
            <person name="Rivkina E."/>
            <person name="Demidov N."/>
            <person name="Uchaeva V."/>
            <person name="Suetin S."/>
            <person name="Suzina N."/>
            <person name="Gilichinsky D."/>
        </authorList>
    </citation>
    <scope>NUCLEOTIDE SEQUENCE [LARGE SCALE GENOMIC DNA]</scope>
    <source>
        <strain evidence="5 6">C7</strain>
    </source>
</reference>
<evidence type="ECO:0000313" key="5">
    <source>
        <dbReference type="EMBL" id="MFM2484942.1"/>
    </source>
</evidence>
<dbReference type="InterPro" id="IPR014710">
    <property type="entry name" value="RmlC-like_jellyroll"/>
</dbReference>
<dbReference type="SUPFAM" id="SSF51206">
    <property type="entry name" value="cAMP-binding domain-like"/>
    <property type="match status" value="1"/>
</dbReference>
<dbReference type="PROSITE" id="PS50042">
    <property type="entry name" value="CNMP_BINDING_3"/>
    <property type="match status" value="1"/>
</dbReference>
<comment type="caution">
    <text evidence="5">The sequence shown here is derived from an EMBL/GenBank/DDBJ whole genome shotgun (WGS) entry which is preliminary data.</text>
</comment>
<keyword evidence="6" id="KW-1185">Reference proteome</keyword>
<dbReference type="InterPro" id="IPR051462">
    <property type="entry name" value="CBS_domain-containing"/>
</dbReference>
<keyword evidence="1" id="KW-0677">Repeat</keyword>
<organism evidence="5 6">
    <name type="scientific">Celerinatantimonas yamalensis</name>
    <dbReference type="NCBI Taxonomy" id="559956"/>
    <lineage>
        <taxon>Bacteria</taxon>
        <taxon>Pseudomonadati</taxon>
        <taxon>Pseudomonadota</taxon>
        <taxon>Gammaproteobacteria</taxon>
        <taxon>Celerinatantimonadaceae</taxon>
        <taxon>Celerinatantimonas</taxon>
    </lineage>
</organism>
<dbReference type="Pfam" id="PF00571">
    <property type="entry name" value="CBS"/>
    <property type="match status" value="2"/>
</dbReference>
<dbReference type="InterPro" id="IPR018490">
    <property type="entry name" value="cNMP-bd_dom_sf"/>
</dbReference>
<dbReference type="CDD" id="cd05401">
    <property type="entry name" value="NT_GlnE_GlnD_like"/>
    <property type="match status" value="1"/>
</dbReference>
<evidence type="ECO:0000259" key="4">
    <source>
        <dbReference type="PROSITE" id="PS51371"/>
    </source>
</evidence>
<evidence type="ECO:0000256" key="1">
    <source>
        <dbReference type="ARBA" id="ARBA00022737"/>
    </source>
</evidence>
<dbReference type="InterPro" id="IPR005105">
    <property type="entry name" value="GlnD_Uridyltrans_N"/>
</dbReference>
<proteinExistence type="predicted"/>
<dbReference type="SMART" id="SM00116">
    <property type="entry name" value="CBS"/>
    <property type="match status" value="2"/>
</dbReference>
<dbReference type="RefSeq" id="WP_408623130.1">
    <property type="nucleotide sequence ID" value="NZ_JBEQCT010000002.1"/>
</dbReference>
<dbReference type="Proteomes" id="UP001629953">
    <property type="component" value="Unassembled WGS sequence"/>
</dbReference>
<evidence type="ECO:0000313" key="6">
    <source>
        <dbReference type="Proteomes" id="UP001629953"/>
    </source>
</evidence>
<dbReference type="InterPro" id="IPR046342">
    <property type="entry name" value="CBS_dom_sf"/>
</dbReference>
<dbReference type="Gene3D" id="2.60.120.10">
    <property type="entry name" value="Jelly Rolls"/>
    <property type="match status" value="1"/>
</dbReference>
<dbReference type="Pfam" id="PF10335">
    <property type="entry name" value="DUF294_C"/>
    <property type="match status" value="1"/>
</dbReference>
<feature type="domain" description="Cyclic nucleotide-binding" evidence="3">
    <location>
        <begin position="18"/>
        <end position="119"/>
    </location>
</feature>
<sequence length="620" mass="70340">MNNTLIPNITDFLAQIDPFDKLPLELLEAIAHEVQIQYLQHGDTLEFRSDDSEHYLYIIRTGVIEQRLENGDLRARLGAEDQFGFTFFQHQKSDEQYQAKVLEDALLYLVPRSGLQKVLEDYPLYQEDFDAHALVRLNSALKVNWSSEKALFIRKVFELASDKIAIVDSHMSISDVAHQMSQITRSPLAVVKHQETIVGIITDRDITRKVVAKRIDYDTPVTQIMTPNPITIDENELIMHAAALMMQYNVRSLPVTRQGQVCGLLTTSHLIQHHRMQALFLIEKIKYAETIDELATLSTEKQAVFEALIDGKVSAKATGHVMTLIMDAYTRRLIDLAIENLGEAPCTFSWVVAGSHARSEVHLLSDQDSAIIVPGNNLAEPDKTYLQHLALYVCNGLARCGYPLCSGRYMAANPSWCQPLSKWESYYKKWVGNPEYEKLLHATVFLEVRTLYGDPTLSEQLQHSLYELIQKNYQFLSSLTESAILNSPPLGIFKSFVLEKSGENSNELNVKKYAINLIVDLARIYGLSVGCEATGTEERFKAAYDAGKIKKDAYQNIIGAYQFLMKIRLDHQLKALKAGEKPDNHISPEQFSSFERKHLKEAFKIISDTQSFAKLHFGRH</sequence>
<dbReference type="CDD" id="cd00038">
    <property type="entry name" value="CAP_ED"/>
    <property type="match status" value="1"/>
</dbReference>
<dbReference type="InterPro" id="IPR000644">
    <property type="entry name" value="CBS_dom"/>
</dbReference>
<feature type="domain" description="CBS" evidence="4">
    <location>
        <begin position="225"/>
        <end position="281"/>
    </location>
</feature>
<accession>A0ABW9G5Z9</accession>
<feature type="domain" description="CBS" evidence="4">
    <location>
        <begin position="160"/>
        <end position="217"/>
    </location>
</feature>
<evidence type="ECO:0000259" key="3">
    <source>
        <dbReference type="PROSITE" id="PS50042"/>
    </source>
</evidence>
<keyword evidence="2" id="KW-0129">CBS domain</keyword>
<evidence type="ECO:0000256" key="2">
    <source>
        <dbReference type="PROSITE-ProRule" id="PRU00703"/>
    </source>
</evidence>
<dbReference type="PANTHER" id="PTHR48108:SF26">
    <property type="entry name" value="CBS DOMAIN-CONTAINING PROTEIN DDB_G0289609"/>
    <property type="match status" value="1"/>
</dbReference>
<dbReference type="SUPFAM" id="SSF54631">
    <property type="entry name" value="CBS-domain pair"/>
    <property type="match status" value="1"/>
</dbReference>
<name>A0ABW9G5Z9_9GAMM</name>
<protein>
    <submittedName>
        <fullName evidence="5">Nucleotidyltransferase substrate binding domain-containing protein</fullName>
    </submittedName>
</protein>
<dbReference type="SMART" id="SM00100">
    <property type="entry name" value="cNMP"/>
    <property type="match status" value="1"/>
</dbReference>
<gene>
    <name evidence="5" type="ORF">ABUE30_07660</name>
</gene>
<dbReference type="InterPro" id="IPR000595">
    <property type="entry name" value="cNMP-bd_dom"/>
</dbReference>
<dbReference type="Pfam" id="PF03445">
    <property type="entry name" value="DUF294"/>
    <property type="match status" value="1"/>
</dbReference>